<dbReference type="Gene3D" id="3.80.10.10">
    <property type="entry name" value="Ribonuclease Inhibitor"/>
    <property type="match status" value="1"/>
</dbReference>
<accession>A0A643BLR9</accession>
<dbReference type="Pfam" id="PF13516">
    <property type="entry name" value="LRR_6"/>
    <property type="match status" value="2"/>
</dbReference>
<dbReference type="InterPro" id="IPR004020">
    <property type="entry name" value="DAPIN"/>
</dbReference>
<organism evidence="3 4">
    <name type="scientific">Balaenoptera physalus</name>
    <name type="common">Fin whale</name>
    <name type="synonym">Balaena physalus</name>
    <dbReference type="NCBI Taxonomy" id="9770"/>
    <lineage>
        <taxon>Eukaryota</taxon>
        <taxon>Metazoa</taxon>
        <taxon>Chordata</taxon>
        <taxon>Craniata</taxon>
        <taxon>Vertebrata</taxon>
        <taxon>Euteleostomi</taxon>
        <taxon>Mammalia</taxon>
        <taxon>Eutheria</taxon>
        <taxon>Laurasiatheria</taxon>
        <taxon>Artiodactyla</taxon>
        <taxon>Whippomorpha</taxon>
        <taxon>Cetacea</taxon>
        <taxon>Mysticeti</taxon>
        <taxon>Balaenopteridae</taxon>
        <taxon>Balaenoptera</taxon>
    </lineage>
</organism>
<keyword evidence="4" id="KW-1185">Reference proteome</keyword>
<dbReference type="Proteomes" id="UP000437017">
    <property type="component" value="Unassembled WGS sequence"/>
</dbReference>
<feature type="region of interest" description="Disordered" evidence="1">
    <location>
        <begin position="172"/>
        <end position="193"/>
    </location>
</feature>
<dbReference type="AlphaFoldDB" id="A0A643BLR9"/>
<dbReference type="GO" id="GO:0005737">
    <property type="term" value="C:cytoplasm"/>
    <property type="evidence" value="ECO:0007669"/>
    <property type="project" value="TreeGrafter"/>
</dbReference>
<dbReference type="SUPFAM" id="SSF52047">
    <property type="entry name" value="RNI-like"/>
    <property type="match status" value="1"/>
</dbReference>
<evidence type="ECO:0000259" key="2">
    <source>
        <dbReference type="Pfam" id="PF02758"/>
    </source>
</evidence>
<comment type="caution">
    <text evidence="3">The sequence shown here is derived from an EMBL/GenBank/DDBJ whole genome shotgun (WGS) entry which is preliminary data.</text>
</comment>
<dbReference type="PANTHER" id="PTHR45690:SF8">
    <property type="entry name" value="NACHT, LRR AND PYD DOMAINS-CONTAINING PROTEIN 8"/>
    <property type="match status" value="1"/>
</dbReference>
<feature type="domain" description="Pyrin" evidence="2">
    <location>
        <begin position="120"/>
        <end position="159"/>
    </location>
</feature>
<reference evidence="3 4" key="1">
    <citation type="journal article" date="2019" name="PLoS ONE">
        <title>Genomic analyses reveal an absence of contemporary introgressive admixture between fin whales and blue whales, despite known hybrids.</title>
        <authorList>
            <person name="Westbury M.V."/>
            <person name="Petersen B."/>
            <person name="Lorenzen E.D."/>
        </authorList>
    </citation>
    <scope>NUCLEOTIDE SEQUENCE [LARGE SCALE GENOMIC DNA]</scope>
    <source>
        <strain evidence="3">FinWhale-01</strain>
    </source>
</reference>
<protein>
    <recommendedName>
        <fullName evidence="2">Pyrin domain-containing protein</fullName>
    </recommendedName>
</protein>
<proteinExistence type="predicted"/>
<dbReference type="GO" id="GO:0050727">
    <property type="term" value="P:regulation of inflammatory response"/>
    <property type="evidence" value="ECO:0007669"/>
    <property type="project" value="TreeGrafter"/>
</dbReference>
<evidence type="ECO:0000313" key="3">
    <source>
        <dbReference type="EMBL" id="KAB0388899.1"/>
    </source>
</evidence>
<gene>
    <name evidence="3" type="ORF">E2I00_008959</name>
</gene>
<dbReference type="OrthoDB" id="120976at2759"/>
<feature type="compositionally biased region" description="Polar residues" evidence="1">
    <location>
        <begin position="177"/>
        <end position="187"/>
    </location>
</feature>
<dbReference type="Pfam" id="PF02758">
    <property type="entry name" value="PYRIN"/>
    <property type="match status" value="1"/>
</dbReference>
<sequence>MLKRSSLERFEPCHHLPVAQLEKLSLRNCALTSECCRDMASALDKNKTLRSLDLGFNSLKDDGVILLCQALMNPDSGLQILELEKCLFTSVCCRAMASVLLNNQTLGYLDLSKNDIGFGVDNADSERLTSLLHEHYKESFAWKISIDIFEKMSLSALSEMARDEMKKYLLAEIPEHSTPTKTDQSPSMEEVPS</sequence>
<dbReference type="InterPro" id="IPR001611">
    <property type="entry name" value="Leu-rich_rpt"/>
</dbReference>
<name>A0A643BLR9_BALPH</name>
<dbReference type="InterPro" id="IPR011029">
    <property type="entry name" value="DEATH-like_dom_sf"/>
</dbReference>
<dbReference type="InterPro" id="IPR032675">
    <property type="entry name" value="LRR_dom_sf"/>
</dbReference>
<dbReference type="InterPro" id="IPR050637">
    <property type="entry name" value="NLRP_innate_immun_reg"/>
</dbReference>
<dbReference type="PANTHER" id="PTHR45690">
    <property type="entry name" value="NACHT, LRR AND PYD DOMAINS-CONTAINING PROTEIN 12"/>
    <property type="match status" value="1"/>
</dbReference>
<dbReference type="SMART" id="SM00368">
    <property type="entry name" value="LRR_RI"/>
    <property type="match status" value="3"/>
</dbReference>
<evidence type="ECO:0000313" key="4">
    <source>
        <dbReference type="Proteomes" id="UP000437017"/>
    </source>
</evidence>
<evidence type="ECO:0000256" key="1">
    <source>
        <dbReference type="SAM" id="MobiDB-lite"/>
    </source>
</evidence>
<dbReference type="EMBL" id="SGJD01009956">
    <property type="protein sequence ID" value="KAB0388899.1"/>
    <property type="molecule type" value="Genomic_DNA"/>
</dbReference>
<dbReference type="SUPFAM" id="SSF47986">
    <property type="entry name" value="DEATH domain"/>
    <property type="match status" value="1"/>
</dbReference>